<dbReference type="EMBL" id="CAJNOL010002398">
    <property type="protein sequence ID" value="CAF1496645.1"/>
    <property type="molecule type" value="Genomic_DNA"/>
</dbReference>
<feature type="transmembrane region" description="Helical" evidence="1">
    <location>
        <begin position="242"/>
        <end position="267"/>
    </location>
</feature>
<proteinExistence type="predicted"/>
<protein>
    <recommendedName>
        <fullName evidence="2">G domain-containing protein</fullName>
    </recommendedName>
</protein>
<dbReference type="EMBL" id="CAJOAX010007916">
    <property type="protein sequence ID" value="CAF4021409.1"/>
    <property type="molecule type" value="Genomic_DNA"/>
</dbReference>
<dbReference type="EMBL" id="CAJNOO010001586">
    <property type="protein sequence ID" value="CAF1174166.1"/>
    <property type="molecule type" value="Genomic_DNA"/>
</dbReference>
<evidence type="ECO:0000313" key="3">
    <source>
        <dbReference type="EMBL" id="CAF1174166.1"/>
    </source>
</evidence>
<dbReference type="InterPro" id="IPR027417">
    <property type="entry name" value="P-loop_NTPase"/>
</dbReference>
<dbReference type="Proteomes" id="UP000663823">
    <property type="component" value="Unassembled WGS sequence"/>
</dbReference>
<accession>A0A815A3S1</accession>
<evidence type="ECO:0000313" key="7">
    <source>
        <dbReference type="EMBL" id="CAF4021409.1"/>
    </source>
</evidence>
<dbReference type="SUPFAM" id="SSF52540">
    <property type="entry name" value="P-loop containing nucleoside triphosphate hydrolases"/>
    <property type="match status" value="1"/>
</dbReference>
<keyword evidence="8" id="KW-1185">Reference proteome</keyword>
<evidence type="ECO:0000256" key="1">
    <source>
        <dbReference type="SAM" id="Phobius"/>
    </source>
</evidence>
<evidence type="ECO:0000313" key="8">
    <source>
        <dbReference type="Proteomes" id="UP000663870"/>
    </source>
</evidence>
<gene>
    <name evidence="6" type="ORF">JXQ802_LOCUS40166</name>
    <name evidence="7" type="ORF">OTI717_LOCUS30118</name>
    <name evidence="4" type="ORF">PYM288_LOCUS25727</name>
    <name evidence="3" type="ORF">RFH988_LOCUS23145</name>
    <name evidence="5" type="ORF">SEV965_LOCUS23689</name>
</gene>
<evidence type="ECO:0000313" key="9">
    <source>
        <dbReference type="Proteomes" id="UP000663889"/>
    </source>
</evidence>
<dbReference type="Proteomes" id="UP000663854">
    <property type="component" value="Unassembled WGS sequence"/>
</dbReference>
<dbReference type="EMBL" id="CAJNOH010001442">
    <property type="protein sequence ID" value="CAF1218108.1"/>
    <property type="molecule type" value="Genomic_DNA"/>
</dbReference>
<evidence type="ECO:0000313" key="5">
    <source>
        <dbReference type="EMBL" id="CAF1250154.1"/>
    </source>
</evidence>
<dbReference type="InterPro" id="IPR006073">
    <property type="entry name" value="GTP-bd"/>
</dbReference>
<dbReference type="GO" id="GO:0005525">
    <property type="term" value="F:GTP binding"/>
    <property type="evidence" value="ECO:0007669"/>
    <property type="project" value="InterPro"/>
</dbReference>
<dbReference type="Proteomes" id="UP000663882">
    <property type="component" value="Unassembled WGS sequence"/>
</dbReference>
<dbReference type="Proteomes" id="UP000663870">
    <property type="component" value="Unassembled WGS sequence"/>
</dbReference>
<comment type="caution">
    <text evidence="5">The sequence shown here is derived from an EMBL/GenBank/DDBJ whole genome shotgun (WGS) entry which is preliminary data.</text>
</comment>
<evidence type="ECO:0000313" key="6">
    <source>
        <dbReference type="EMBL" id="CAF1496645.1"/>
    </source>
</evidence>
<keyword evidence="1" id="KW-1133">Transmembrane helix</keyword>
<feature type="domain" description="G" evidence="2">
    <location>
        <begin position="30"/>
        <end position="154"/>
    </location>
</feature>
<dbReference type="Proteomes" id="UP000663889">
    <property type="component" value="Unassembled WGS sequence"/>
</dbReference>
<evidence type="ECO:0000313" key="4">
    <source>
        <dbReference type="EMBL" id="CAF1218108.1"/>
    </source>
</evidence>
<keyword evidence="1" id="KW-0472">Membrane</keyword>
<name>A0A815A3S1_9BILA</name>
<sequence>MSNKLFNELFTTLDCLQEILNPNRIHICYCLGSTDANKSSLINSICEKEVCKVSNDQMADGENFQILPVAEVNATFVDIIGFGSQTDDSSLVERLKEQMQTVSFPDVVIVVITREELINTKSLKNTMDNVNNVLNWMKKECYNTEIPVICVLNKFDEYFNNELPNSDADVKKVEKYTRKTLQLVNKYLVIPTTKCIPVSVTKNYGINQLRLSINAVSPLNAQIIDKNLDYISQYRRSIANKIIAAFCAASAAVSFLPIADIIIVSFFQEWMYLMLVCFSVDPSRTPDSFKAVNHIHQGSSLAIHTDTLFVGGVFQLIRVGYLIDSGICVFAGAMSTATVGWACYFYFVD</sequence>
<keyword evidence="1" id="KW-0812">Transmembrane</keyword>
<dbReference type="EMBL" id="CAJNOU010001771">
    <property type="protein sequence ID" value="CAF1250154.1"/>
    <property type="molecule type" value="Genomic_DNA"/>
</dbReference>
<dbReference type="Pfam" id="PF01926">
    <property type="entry name" value="MMR_HSR1"/>
    <property type="match status" value="1"/>
</dbReference>
<evidence type="ECO:0000259" key="2">
    <source>
        <dbReference type="Pfam" id="PF01926"/>
    </source>
</evidence>
<reference evidence="5" key="1">
    <citation type="submission" date="2021-02" db="EMBL/GenBank/DDBJ databases">
        <authorList>
            <person name="Nowell W R."/>
        </authorList>
    </citation>
    <scope>NUCLEOTIDE SEQUENCE</scope>
</reference>
<dbReference type="OrthoDB" id="10056755at2759"/>
<dbReference type="Gene3D" id="3.40.50.300">
    <property type="entry name" value="P-loop containing nucleotide triphosphate hydrolases"/>
    <property type="match status" value="1"/>
</dbReference>
<organism evidence="5 9">
    <name type="scientific">Rotaria sordida</name>
    <dbReference type="NCBI Taxonomy" id="392033"/>
    <lineage>
        <taxon>Eukaryota</taxon>
        <taxon>Metazoa</taxon>
        <taxon>Spiralia</taxon>
        <taxon>Gnathifera</taxon>
        <taxon>Rotifera</taxon>
        <taxon>Eurotatoria</taxon>
        <taxon>Bdelloidea</taxon>
        <taxon>Philodinida</taxon>
        <taxon>Philodinidae</taxon>
        <taxon>Rotaria</taxon>
    </lineage>
</organism>
<feature type="transmembrane region" description="Helical" evidence="1">
    <location>
        <begin position="321"/>
        <end position="347"/>
    </location>
</feature>
<dbReference type="AlphaFoldDB" id="A0A815A3S1"/>